<feature type="compositionally biased region" description="Pro residues" evidence="1">
    <location>
        <begin position="60"/>
        <end position="73"/>
    </location>
</feature>
<accession>A0A9D3TB89</accession>
<reference evidence="2" key="1">
    <citation type="submission" date="2021-01" db="EMBL/GenBank/DDBJ databases">
        <authorList>
            <person name="Zahm M."/>
            <person name="Roques C."/>
            <person name="Cabau C."/>
            <person name="Klopp C."/>
            <person name="Donnadieu C."/>
            <person name="Jouanno E."/>
            <person name="Lampietro C."/>
            <person name="Louis A."/>
            <person name="Herpin A."/>
            <person name="Echchiki A."/>
            <person name="Berthelot C."/>
            <person name="Parey E."/>
            <person name="Roest-Crollius H."/>
            <person name="Braasch I."/>
            <person name="Postlethwait J."/>
            <person name="Bobe J."/>
            <person name="Montfort J."/>
            <person name="Bouchez O."/>
            <person name="Begum T."/>
            <person name="Mejri S."/>
            <person name="Adams A."/>
            <person name="Chen W.-J."/>
            <person name="Guiguen Y."/>
        </authorList>
    </citation>
    <scope>NUCLEOTIDE SEQUENCE</scope>
    <source>
        <strain evidence="2">YG-15Mar2019-1</strain>
        <tissue evidence="2">Brain</tissue>
    </source>
</reference>
<feature type="region of interest" description="Disordered" evidence="1">
    <location>
        <begin position="1"/>
        <end position="90"/>
    </location>
</feature>
<evidence type="ECO:0000313" key="3">
    <source>
        <dbReference type="Proteomes" id="UP001046870"/>
    </source>
</evidence>
<protein>
    <submittedName>
        <fullName evidence="2">Uncharacterized protein</fullName>
    </submittedName>
</protein>
<proteinExistence type="predicted"/>
<organism evidence="2 3">
    <name type="scientific">Megalops atlanticus</name>
    <name type="common">Tarpon</name>
    <name type="synonym">Clupea gigantea</name>
    <dbReference type="NCBI Taxonomy" id="7932"/>
    <lineage>
        <taxon>Eukaryota</taxon>
        <taxon>Metazoa</taxon>
        <taxon>Chordata</taxon>
        <taxon>Craniata</taxon>
        <taxon>Vertebrata</taxon>
        <taxon>Euteleostomi</taxon>
        <taxon>Actinopterygii</taxon>
        <taxon>Neopterygii</taxon>
        <taxon>Teleostei</taxon>
        <taxon>Elopiformes</taxon>
        <taxon>Megalopidae</taxon>
        <taxon>Megalops</taxon>
    </lineage>
</organism>
<feature type="compositionally biased region" description="Polar residues" evidence="1">
    <location>
        <begin position="115"/>
        <end position="129"/>
    </location>
</feature>
<gene>
    <name evidence="2" type="ORF">MATL_G00055370</name>
</gene>
<dbReference type="Proteomes" id="UP001046870">
    <property type="component" value="Chromosome 3"/>
</dbReference>
<evidence type="ECO:0000256" key="1">
    <source>
        <dbReference type="SAM" id="MobiDB-lite"/>
    </source>
</evidence>
<feature type="compositionally biased region" description="Low complexity" evidence="1">
    <location>
        <begin position="78"/>
        <end position="88"/>
    </location>
</feature>
<name>A0A9D3TB89_MEGAT</name>
<dbReference type="EMBL" id="JAFDVH010000003">
    <property type="protein sequence ID" value="KAG7484944.1"/>
    <property type="molecule type" value="Genomic_DNA"/>
</dbReference>
<keyword evidence="3" id="KW-1185">Reference proteome</keyword>
<sequence length="187" mass="20176">MCSDSLDQDTWSPPVPPLCSPKAHRVEVSVIPRPRPSPVRPRIDPWSFISAGGAGRGGGRPPPDPLGPRPSPANPFTDLDPFPSLDSDPFAREVDPCWTPSLPSHFDPFFAPVRTSRSAPCSAHGSPSLSALRVPPLSLADPAHVDLGGRGGGSPPLHTKDNKRQRRQQIVGLEPWTSPTLLRNDRF</sequence>
<comment type="caution">
    <text evidence="2">The sequence shown here is derived from an EMBL/GenBank/DDBJ whole genome shotgun (WGS) entry which is preliminary data.</text>
</comment>
<feature type="region of interest" description="Disordered" evidence="1">
    <location>
        <begin position="114"/>
        <end position="187"/>
    </location>
</feature>
<dbReference type="AlphaFoldDB" id="A0A9D3TB89"/>
<evidence type="ECO:0000313" key="2">
    <source>
        <dbReference type="EMBL" id="KAG7484944.1"/>
    </source>
</evidence>